<dbReference type="FunFam" id="3.40.30.10:FF:000013">
    <property type="entry name" value="Blast:Protein SCO1 homolog, mitochondrial"/>
    <property type="match status" value="1"/>
</dbReference>
<feature type="disulfide bond" description="Redox-active" evidence="4">
    <location>
        <begin position="82"/>
        <end position="86"/>
    </location>
</feature>
<keyword evidence="5" id="KW-1133">Transmembrane helix</keyword>
<keyword evidence="3" id="KW-0479">Metal-binding</keyword>
<dbReference type="Gene3D" id="3.40.30.10">
    <property type="entry name" value="Glutaredoxin"/>
    <property type="match status" value="1"/>
</dbReference>
<reference evidence="7 8" key="1">
    <citation type="submission" date="2016-10" db="EMBL/GenBank/DDBJ databases">
        <authorList>
            <person name="de Groot N.N."/>
        </authorList>
    </citation>
    <scope>NUCLEOTIDE SEQUENCE [LARGE SCALE GENOMIC DNA]</scope>
    <source>
        <strain evidence="7 8">CGMCC 1.8925</strain>
    </source>
</reference>
<dbReference type="InterPro" id="IPR036249">
    <property type="entry name" value="Thioredoxin-like_sf"/>
</dbReference>
<dbReference type="AlphaFoldDB" id="A0A1G5JN30"/>
<dbReference type="EMBL" id="FMVT01000014">
    <property type="protein sequence ID" value="SCY89727.1"/>
    <property type="molecule type" value="Genomic_DNA"/>
</dbReference>
<gene>
    <name evidence="7" type="ORF">SAMN05660710_03316</name>
</gene>
<evidence type="ECO:0000313" key="7">
    <source>
        <dbReference type="EMBL" id="SCY89727.1"/>
    </source>
</evidence>
<dbReference type="SUPFAM" id="SSF52833">
    <property type="entry name" value="Thioredoxin-like"/>
    <property type="match status" value="1"/>
</dbReference>
<name>A0A1G5JN30_9RHOB</name>
<evidence type="ECO:0000313" key="8">
    <source>
        <dbReference type="Proteomes" id="UP000199502"/>
    </source>
</evidence>
<feature type="binding site" evidence="3">
    <location>
        <position position="86"/>
    </location>
    <ligand>
        <name>Cu cation</name>
        <dbReference type="ChEBI" id="CHEBI:23378"/>
    </ligand>
</feature>
<feature type="domain" description="Thioredoxin" evidence="6">
    <location>
        <begin position="39"/>
        <end position="208"/>
    </location>
</feature>
<evidence type="ECO:0000256" key="4">
    <source>
        <dbReference type="PIRSR" id="PIRSR603782-2"/>
    </source>
</evidence>
<dbReference type="Proteomes" id="UP000199502">
    <property type="component" value="Unassembled WGS sequence"/>
</dbReference>
<evidence type="ECO:0000256" key="2">
    <source>
        <dbReference type="ARBA" id="ARBA00023008"/>
    </source>
</evidence>
<dbReference type="InterPro" id="IPR013766">
    <property type="entry name" value="Thioredoxin_domain"/>
</dbReference>
<keyword evidence="5" id="KW-0812">Transmembrane</keyword>
<dbReference type="OrthoDB" id="9790194at2"/>
<dbReference type="Pfam" id="PF02630">
    <property type="entry name" value="SCO1-SenC"/>
    <property type="match status" value="1"/>
</dbReference>
<dbReference type="GO" id="GO:0046872">
    <property type="term" value="F:metal ion binding"/>
    <property type="evidence" value="ECO:0007669"/>
    <property type="project" value="UniProtKB-KW"/>
</dbReference>
<dbReference type="CDD" id="cd02968">
    <property type="entry name" value="SCO"/>
    <property type="match status" value="1"/>
</dbReference>
<evidence type="ECO:0000256" key="5">
    <source>
        <dbReference type="SAM" id="Phobius"/>
    </source>
</evidence>
<keyword evidence="2 3" id="KW-0186">Copper</keyword>
<accession>A0A1G5JN30</accession>
<proteinExistence type="inferred from homology"/>
<dbReference type="PANTHER" id="PTHR12151:SF25">
    <property type="entry name" value="LINALOOL DEHYDRATASE_ISOMERASE DOMAIN-CONTAINING PROTEIN"/>
    <property type="match status" value="1"/>
</dbReference>
<dbReference type="PROSITE" id="PS51352">
    <property type="entry name" value="THIOREDOXIN_2"/>
    <property type="match status" value="1"/>
</dbReference>
<keyword evidence="4" id="KW-1015">Disulfide bond</keyword>
<comment type="similarity">
    <text evidence="1">Belongs to the SCO1/2 family.</text>
</comment>
<sequence>MRRGALIRGGAGMVAAVGFMLAVGAWRSGDLPWQQQVTETVGTRGADLESMSWQLTSHEGERVSPQSWIGQTSLVFFGFTWCPDVCPMTLLNISDWLEELGPDADGLAVHLVSVDPERDTPEVLADYLSNFDPRISGLTGSPDEVARAADDFNATYRRVPRDDGDYTVDHTAGVMVFDPDGRLSSIIDLHDDPKFAVPKIRRAMEREV</sequence>
<evidence type="ECO:0000256" key="1">
    <source>
        <dbReference type="ARBA" id="ARBA00010996"/>
    </source>
</evidence>
<dbReference type="InterPro" id="IPR003782">
    <property type="entry name" value="SCO1/SenC"/>
</dbReference>
<feature type="binding site" evidence="3">
    <location>
        <position position="82"/>
    </location>
    <ligand>
        <name>Cu cation</name>
        <dbReference type="ChEBI" id="CHEBI:23378"/>
    </ligand>
</feature>
<evidence type="ECO:0000259" key="6">
    <source>
        <dbReference type="PROSITE" id="PS51352"/>
    </source>
</evidence>
<evidence type="ECO:0000256" key="3">
    <source>
        <dbReference type="PIRSR" id="PIRSR603782-1"/>
    </source>
</evidence>
<dbReference type="PANTHER" id="PTHR12151">
    <property type="entry name" value="ELECTRON TRANSPORT PROTIN SCO1/SENC FAMILY MEMBER"/>
    <property type="match status" value="1"/>
</dbReference>
<feature type="transmembrane region" description="Helical" evidence="5">
    <location>
        <begin position="6"/>
        <end position="26"/>
    </location>
</feature>
<keyword evidence="5" id="KW-0472">Membrane</keyword>
<organism evidence="7 8">
    <name type="scientific">Paracoccus tibetensis</name>
    <dbReference type="NCBI Taxonomy" id="336292"/>
    <lineage>
        <taxon>Bacteria</taxon>
        <taxon>Pseudomonadati</taxon>
        <taxon>Pseudomonadota</taxon>
        <taxon>Alphaproteobacteria</taxon>
        <taxon>Rhodobacterales</taxon>
        <taxon>Paracoccaceae</taxon>
        <taxon>Paracoccus</taxon>
    </lineage>
</organism>
<dbReference type="STRING" id="336292.SAMN05660710_03316"/>
<protein>
    <submittedName>
        <fullName evidence="7">Protein SCO1/2</fullName>
    </submittedName>
</protein>
<feature type="binding site" evidence="3">
    <location>
        <position position="170"/>
    </location>
    <ligand>
        <name>Cu cation</name>
        <dbReference type="ChEBI" id="CHEBI:23378"/>
    </ligand>
</feature>
<keyword evidence="8" id="KW-1185">Reference proteome</keyword>